<dbReference type="InterPro" id="IPR053793">
    <property type="entry name" value="PB1-like"/>
</dbReference>
<evidence type="ECO:0000259" key="1">
    <source>
        <dbReference type="PROSITE" id="PS51745"/>
    </source>
</evidence>
<feature type="domain" description="PB1" evidence="1">
    <location>
        <begin position="1"/>
        <end position="62"/>
    </location>
</feature>
<dbReference type="AlphaFoldDB" id="A0AAV6L6I6"/>
<evidence type="ECO:0000313" key="3">
    <source>
        <dbReference type="Proteomes" id="UP000823749"/>
    </source>
</evidence>
<dbReference type="Proteomes" id="UP000823749">
    <property type="component" value="Chromosome 2"/>
</dbReference>
<accession>A0AAV6L6I6</accession>
<keyword evidence="3" id="KW-1185">Reference proteome</keyword>
<dbReference type="Pfam" id="PF00564">
    <property type="entry name" value="PB1"/>
    <property type="match status" value="1"/>
</dbReference>
<dbReference type="CDD" id="cd05992">
    <property type="entry name" value="PB1"/>
    <property type="match status" value="1"/>
</dbReference>
<dbReference type="EMBL" id="JACTNZ010000002">
    <property type="protein sequence ID" value="KAG5560356.1"/>
    <property type="molecule type" value="Genomic_DNA"/>
</dbReference>
<reference evidence="2" key="1">
    <citation type="submission" date="2020-08" db="EMBL/GenBank/DDBJ databases">
        <title>Plant Genome Project.</title>
        <authorList>
            <person name="Zhang R.-G."/>
        </authorList>
    </citation>
    <scope>NUCLEOTIDE SEQUENCE</scope>
    <source>
        <strain evidence="2">WSP0</strain>
        <tissue evidence="2">Leaf</tissue>
    </source>
</reference>
<dbReference type="SUPFAM" id="SSF54277">
    <property type="entry name" value="CAD &amp; PB1 domains"/>
    <property type="match status" value="1"/>
</dbReference>
<comment type="caution">
    <text evidence="2">The sequence shown here is derived from an EMBL/GenBank/DDBJ whole genome shotgun (WGS) entry which is preliminary data.</text>
</comment>
<protein>
    <recommendedName>
        <fullName evidence="1">PB1 domain-containing protein</fullName>
    </recommendedName>
</protein>
<gene>
    <name evidence="2" type="ORF">RHGRI_003605</name>
</gene>
<organism evidence="2 3">
    <name type="scientific">Rhododendron griersonianum</name>
    <dbReference type="NCBI Taxonomy" id="479676"/>
    <lineage>
        <taxon>Eukaryota</taxon>
        <taxon>Viridiplantae</taxon>
        <taxon>Streptophyta</taxon>
        <taxon>Embryophyta</taxon>
        <taxon>Tracheophyta</taxon>
        <taxon>Spermatophyta</taxon>
        <taxon>Magnoliopsida</taxon>
        <taxon>eudicotyledons</taxon>
        <taxon>Gunneridae</taxon>
        <taxon>Pentapetalae</taxon>
        <taxon>asterids</taxon>
        <taxon>Ericales</taxon>
        <taxon>Ericaceae</taxon>
        <taxon>Ericoideae</taxon>
        <taxon>Rhodoreae</taxon>
        <taxon>Rhododendron</taxon>
    </lineage>
</organism>
<evidence type="ECO:0000313" key="2">
    <source>
        <dbReference type="EMBL" id="KAG5560356.1"/>
    </source>
</evidence>
<dbReference type="PROSITE" id="PS51745">
    <property type="entry name" value="PB1"/>
    <property type="match status" value="1"/>
</dbReference>
<dbReference type="InterPro" id="IPR000270">
    <property type="entry name" value="PB1_dom"/>
</dbReference>
<name>A0AAV6L6I6_9ERIC</name>
<sequence>MVELEQQVKKRLPLEAGTYYVKYKDEDDGLMTLIACDEDLEDYISSSSQLGTPPIEVFLEPKLASS</sequence>
<proteinExistence type="predicted"/>